<dbReference type="EMBL" id="PKSG01000487">
    <property type="protein sequence ID" value="POR34802.1"/>
    <property type="molecule type" value="Genomic_DNA"/>
</dbReference>
<feature type="transmembrane region" description="Helical" evidence="2">
    <location>
        <begin position="371"/>
        <end position="390"/>
    </location>
</feature>
<evidence type="ECO:0000256" key="1">
    <source>
        <dbReference type="SAM" id="MobiDB-lite"/>
    </source>
</evidence>
<dbReference type="OrthoDB" id="2505607at2759"/>
<name>A0A2S4KX92_9HYPO</name>
<proteinExistence type="predicted"/>
<feature type="transmembrane region" description="Helical" evidence="2">
    <location>
        <begin position="273"/>
        <end position="291"/>
    </location>
</feature>
<keyword evidence="2" id="KW-0472">Membrane</keyword>
<dbReference type="PANTHER" id="PTHR40407:SF1">
    <property type="entry name" value="HEPARAN-ALPHA-GLUCOSAMINIDE N-ACETYLTRANSFERASE CATALYTIC DOMAIN-CONTAINING PROTEIN"/>
    <property type="match status" value="1"/>
</dbReference>
<evidence type="ECO:0000313" key="4">
    <source>
        <dbReference type="Proteomes" id="UP000237481"/>
    </source>
</evidence>
<feature type="transmembrane region" description="Helical" evidence="2">
    <location>
        <begin position="169"/>
        <end position="191"/>
    </location>
</feature>
<feature type="transmembrane region" description="Helical" evidence="2">
    <location>
        <begin position="434"/>
        <end position="456"/>
    </location>
</feature>
<dbReference type="PANTHER" id="PTHR40407">
    <property type="entry name" value="MEMBRANE PROTEIN-LIKE PROTEIN"/>
    <property type="match status" value="1"/>
</dbReference>
<reference evidence="3 4" key="1">
    <citation type="submission" date="2018-01" db="EMBL/GenBank/DDBJ databases">
        <title>Harnessing the power of phylogenomics to disentangle the directionality and signatures of interkingdom host jumping in the parasitic fungal genus Tolypocladium.</title>
        <authorList>
            <person name="Quandt C.A."/>
            <person name="Patterson W."/>
            <person name="Spatafora J.W."/>
        </authorList>
    </citation>
    <scope>NUCLEOTIDE SEQUENCE [LARGE SCALE GENOMIC DNA]</scope>
    <source>
        <strain evidence="3 4">NRBC 100945</strain>
    </source>
</reference>
<feature type="compositionally biased region" description="Polar residues" evidence="1">
    <location>
        <begin position="62"/>
        <end position="71"/>
    </location>
</feature>
<feature type="transmembrane region" description="Helical" evidence="2">
    <location>
        <begin position="339"/>
        <end position="359"/>
    </location>
</feature>
<dbReference type="STRING" id="94208.A0A2S4KX92"/>
<gene>
    <name evidence="3" type="ORF">TPAR_04993</name>
</gene>
<feature type="transmembrane region" description="Helical" evidence="2">
    <location>
        <begin position="515"/>
        <end position="533"/>
    </location>
</feature>
<feature type="transmembrane region" description="Helical" evidence="2">
    <location>
        <begin position="197"/>
        <end position="220"/>
    </location>
</feature>
<keyword evidence="2" id="KW-1133">Transmembrane helix</keyword>
<dbReference type="Proteomes" id="UP000237481">
    <property type="component" value="Unassembled WGS sequence"/>
</dbReference>
<organism evidence="3 4">
    <name type="scientific">Tolypocladium paradoxum</name>
    <dbReference type="NCBI Taxonomy" id="94208"/>
    <lineage>
        <taxon>Eukaryota</taxon>
        <taxon>Fungi</taxon>
        <taxon>Dikarya</taxon>
        <taxon>Ascomycota</taxon>
        <taxon>Pezizomycotina</taxon>
        <taxon>Sordariomycetes</taxon>
        <taxon>Hypocreomycetidae</taxon>
        <taxon>Hypocreales</taxon>
        <taxon>Ophiocordycipitaceae</taxon>
        <taxon>Tolypocladium</taxon>
    </lineage>
</organism>
<sequence length="552" mass="60625">MPPPPPTARGGEDVVEVGVEANGDAMTNETAPETRGEPTENGYRYDSSLVYDRAADVEASSARPNQANASAGATKPTGTRALAPDLLRGLLMMLMALDHTAMALHAWPHGTNRDSESDGSPVWRFNSATAYLVRTLTHLCGAGFTFLLGMGVVYLGRSRSRLGWSPLRLLRYFAVRAAVLTVVTVVFGFAFTAGQVWFLNIVLFALAVDYFLAGLLWLAFDRTEGLLAEQLTRMMKRSGDPTAGEGEVRPLLEHRHAGEASAANRAASLSWHIHNAVLLALSVVTILWNIWLSENHGHCEASSSTLTTWMQRRTAGAAASVPQNPFARIWFWPVMGGRVVSGFPPMAWLSFAILGLLYGRIVVARTWNPRTLAAGQAIAGLLFAVVFVLTRVLRFGNLSEGCLQTPEHEKHPDTNPYLVSPASFFYIVKYPPDLAFWAMTMAGNLLLLALFGAVPVRIAKRFTMLLDFGTTALFFYIAHLLLVFLLARILVGLFGHDTGVADPMNPDNSRGIDNLFAYFGTWALAMLILWPICRLYSRFKSGKPADSIWRFF</sequence>
<dbReference type="AlphaFoldDB" id="A0A2S4KX92"/>
<accession>A0A2S4KX92</accession>
<keyword evidence="2" id="KW-0812">Transmembrane</keyword>
<evidence type="ECO:0000256" key="2">
    <source>
        <dbReference type="SAM" id="Phobius"/>
    </source>
</evidence>
<evidence type="ECO:0008006" key="5">
    <source>
        <dbReference type="Google" id="ProtNLM"/>
    </source>
</evidence>
<protein>
    <recommendedName>
        <fullName evidence="5">Heparan-alpha-glucosaminide N-acetyltransferase catalytic domain-containing protein</fullName>
    </recommendedName>
</protein>
<evidence type="ECO:0000313" key="3">
    <source>
        <dbReference type="EMBL" id="POR34802.1"/>
    </source>
</evidence>
<keyword evidence="4" id="KW-1185">Reference proteome</keyword>
<feature type="region of interest" description="Disordered" evidence="1">
    <location>
        <begin position="20"/>
        <end position="45"/>
    </location>
</feature>
<comment type="caution">
    <text evidence="3">The sequence shown here is derived from an EMBL/GenBank/DDBJ whole genome shotgun (WGS) entry which is preliminary data.</text>
</comment>
<feature type="transmembrane region" description="Helical" evidence="2">
    <location>
        <begin position="128"/>
        <end position="157"/>
    </location>
</feature>
<feature type="region of interest" description="Disordered" evidence="1">
    <location>
        <begin position="57"/>
        <end position="78"/>
    </location>
</feature>
<feature type="transmembrane region" description="Helical" evidence="2">
    <location>
        <begin position="468"/>
        <end position="495"/>
    </location>
</feature>